<feature type="region of interest" description="Disordered" evidence="1">
    <location>
        <begin position="113"/>
        <end position="136"/>
    </location>
</feature>
<comment type="caution">
    <text evidence="2">The sequence shown here is derived from an EMBL/GenBank/DDBJ whole genome shotgun (WGS) entry which is preliminary data.</text>
</comment>
<organism evidence="2 3">
    <name type="scientific">Intrasporangium oryzae NRRL B-24470</name>
    <dbReference type="NCBI Taxonomy" id="1386089"/>
    <lineage>
        <taxon>Bacteria</taxon>
        <taxon>Bacillati</taxon>
        <taxon>Actinomycetota</taxon>
        <taxon>Actinomycetes</taxon>
        <taxon>Micrococcales</taxon>
        <taxon>Intrasporangiaceae</taxon>
        <taxon>Intrasporangium</taxon>
    </lineage>
</organism>
<gene>
    <name evidence="2" type="ORF">N865_02095</name>
</gene>
<dbReference type="eggNOG" id="ENOG50344YJ">
    <property type="taxonomic scope" value="Bacteria"/>
</dbReference>
<evidence type="ECO:0000313" key="2">
    <source>
        <dbReference type="EMBL" id="EWS99557.1"/>
    </source>
</evidence>
<dbReference type="OrthoDB" id="5126229at2"/>
<dbReference type="Proteomes" id="UP000019489">
    <property type="component" value="Unassembled WGS sequence"/>
</dbReference>
<reference evidence="2 3" key="1">
    <citation type="submission" date="2013-08" db="EMBL/GenBank/DDBJ databases">
        <title>Intrasporangium oryzae NRRL B-24470.</title>
        <authorList>
            <person name="Liu H."/>
            <person name="Wang G."/>
        </authorList>
    </citation>
    <scope>NUCLEOTIDE SEQUENCE [LARGE SCALE GENOMIC DNA]</scope>
    <source>
        <strain evidence="2 3">NRRL B-24470</strain>
    </source>
</reference>
<evidence type="ECO:0000313" key="3">
    <source>
        <dbReference type="Proteomes" id="UP000019489"/>
    </source>
</evidence>
<keyword evidence="3" id="KW-1185">Reference proteome</keyword>
<protein>
    <submittedName>
        <fullName evidence="2">Uncharacterized protein</fullName>
    </submittedName>
</protein>
<sequence>MTLTPAPPPPDDAADDVLDGFDLPSTWTASAVDTFREVLAARPDLAGPELSALEHACQLQTVADHLDDVARDAAYVATGSQGQEILHPAVAEARLTRTAAAAILARLTVTSGRVQTSSERARSAARARWGSRGGVS</sequence>
<proteinExistence type="predicted"/>
<evidence type="ECO:0000256" key="1">
    <source>
        <dbReference type="SAM" id="MobiDB-lite"/>
    </source>
</evidence>
<dbReference type="EMBL" id="AWSA01000118">
    <property type="protein sequence ID" value="EWS99557.1"/>
    <property type="molecule type" value="Genomic_DNA"/>
</dbReference>
<dbReference type="AlphaFoldDB" id="W9G455"/>
<accession>W9G455</accession>
<name>W9G455_9MICO</name>
<dbReference type="RefSeq" id="WP_051511210.1">
    <property type="nucleotide sequence ID" value="NZ_AWSA01000118.1"/>
</dbReference>